<accession>A0A9P7RIM3</accession>
<dbReference type="AlphaFoldDB" id="A0A9P7RIM3"/>
<reference evidence="1" key="1">
    <citation type="submission" date="2021-05" db="EMBL/GenBank/DDBJ databases">
        <title>Comparative genomics of three Colletotrichum scovillei strains and genetic complementation revealed genes involved fungal growth and virulence on chili pepper.</title>
        <authorList>
            <person name="Hsieh D.-K."/>
            <person name="Chuang S.-C."/>
            <person name="Chen C.-Y."/>
            <person name="Chao Y.-T."/>
            <person name="Lu M.-Y.J."/>
            <person name="Lee M.-H."/>
            <person name="Shih M.-C."/>
        </authorList>
    </citation>
    <scope>NUCLEOTIDE SEQUENCE</scope>
    <source>
        <strain evidence="1">Coll-153</strain>
    </source>
</reference>
<sequence>AYLWKLEGAGTESVVRQPVGSFLSLKPVQARQVGTSKILSRNVMAQSGRAGVGGIGGGNGQMRDASLQATHSGLSRRLFAARPALVLSKLSAAVAC</sequence>
<comment type="caution">
    <text evidence="1">The sequence shown here is derived from an EMBL/GenBank/DDBJ whole genome shotgun (WGS) entry which is preliminary data.</text>
</comment>
<evidence type="ECO:0000313" key="2">
    <source>
        <dbReference type="Proteomes" id="UP000699042"/>
    </source>
</evidence>
<dbReference type="Proteomes" id="UP000699042">
    <property type="component" value="Unassembled WGS sequence"/>
</dbReference>
<keyword evidence="2" id="KW-1185">Reference proteome</keyword>
<protein>
    <submittedName>
        <fullName evidence="1">Uncharacterized protein</fullName>
    </submittedName>
</protein>
<evidence type="ECO:0000313" key="1">
    <source>
        <dbReference type="EMBL" id="KAG7059046.1"/>
    </source>
</evidence>
<name>A0A9P7RIM3_9PEZI</name>
<proteinExistence type="predicted"/>
<gene>
    <name evidence="1" type="ORF">JMJ77_006414</name>
</gene>
<dbReference type="EMBL" id="JAESDN010000001">
    <property type="protein sequence ID" value="KAG7059046.1"/>
    <property type="molecule type" value="Genomic_DNA"/>
</dbReference>
<organism evidence="1 2">
    <name type="scientific">Colletotrichum scovillei</name>
    <dbReference type="NCBI Taxonomy" id="1209932"/>
    <lineage>
        <taxon>Eukaryota</taxon>
        <taxon>Fungi</taxon>
        <taxon>Dikarya</taxon>
        <taxon>Ascomycota</taxon>
        <taxon>Pezizomycotina</taxon>
        <taxon>Sordariomycetes</taxon>
        <taxon>Hypocreomycetidae</taxon>
        <taxon>Glomerellales</taxon>
        <taxon>Glomerellaceae</taxon>
        <taxon>Colletotrichum</taxon>
        <taxon>Colletotrichum acutatum species complex</taxon>
    </lineage>
</organism>
<feature type="non-terminal residue" evidence="1">
    <location>
        <position position="96"/>
    </location>
</feature>